<evidence type="ECO:0000256" key="4">
    <source>
        <dbReference type="RuleBase" id="RU000363"/>
    </source>
</evidence>
<dbReference type="InterPro" id="IPR020904">
    <property type="entry name" value="Sc_DH/Rdtase_CS"/>
</dbReference>
<proteinExistence type="inferred from homology"/>
<gene>
    <name evidence="5" type="ORF">A1O1_08421</name>
</gene>
<evidence type="ECO:0008006" key="7">
    <source>
        <dbReference type="Google" id="ProtNLM"/>
    </source>
</evidence>
<comment type="similarity">
    <text evidence="1 4">Belongs to the short-chain dehydrogenases/reductases (SDR) family.</text>
</comment>
<dbReference type="Proteomes" id="UP000019484">
    <property type="component" value="Unassembled WGS sequence"/>
</dbReference>
<dbReference type="GO" id="GO:0016616">
    <property type="term" value="F:oxidoreductase activity, acting on the CH-OH group of donors, NAD or NADP as acceptor"/>
    <property type="evidence" value="ECO:0007669"/>
    <property type="project" value="TreeGrafter"/>
</dbReference>
<accession>W9YD75</accession>
<dbReference type="HOGENOM" id="CLU_010194_5_2_1"/>
<dbReference type="EMBL" id="AMWN01000008">
    <property type="protein sequence ID" value="EXJ80279.1"/>
    <property type="molecule type" value="Genomic_DNA"/>
</dbReference>
<dbReference type="AlphaFoldDB" id="W9YD75"/>
<dbReference type="SUPFAM" id="SSF51735">
    <property type="entry name" value="NAD(P)-binding Rossmann-fold domains"/>
    <property type="match status" value="1"/>
</dbReference>
<evidence type="ECO:0000256" key="1">
    <source>
        <dbReference type="ARBA" id="ARBA00006484"/>
    </source>
</evidence>
<dbReference type="PANTHER" id="PTHR24322:SF736">
    <property type="entry name" value="RETINOL DEHYDROGENASE 10"/>
    <property type="match status" value="1"/>
</dbReference>
<dbReference type="InterPro" id="IPR002347">
    <property type="entry name" value="SDR_fam"/>
</dbReference>
<sequence length="371" mass="41176">MASSSPKDRINRALIGTLTFPNSLLRYAATEPLLTGSLLFALTRAPLQYRSRLVRLLQEKGLSNDRFAVLIKTLKVLLAVGVAKRLNQGLTKLALNHWHLRKPGTPYQFGDLEKSELVVITGGCSGFGYEMVKSFSRHARVVILDISPMPEELERIPGVSYYHVDLTDFLAIETTAELIRKEHGNPSVLINNAGVANGTRLINSSAKLTERIFKVNLASHFVLIKEFLPGMLDARKGHIVTMASMASFMSQPGLVDYCCSKVGALYLHEGLRAELRSMYPNGTCIQTTCVHPSWHSTGIVKPYESELARAGVRFDPASNVSDAVVEQVLAARSGQIFMPRSEEGNTMFRKRPIWVQDAMLYLVKKRTGLVF</sequence>
<dbReference type="PRINTS" id="PR00081">
    <property type="entry name" value="GDHRDH"/>
</dbReference>
<dbReference type="OrthoDB" id="10253736at2759"/>
<reference evidence="5 6" key="1">
    <citation type="submission" date="2013-03" db="EMBL/GenBank/DDBJ databases">
        <title>The Genome Sequence of Capronia coronata CBS 617.96.</title>
        <authorList>
            <consortium name="The Broad Institute Genomics Platform"/>
            <person name="Cuomo C."/>
            <person name="de Hoog S."/>
            <person name="Gorbushina A."/>
            <person name="Walker B."/>
            <person name="Young S.K."/>
            <person name="Zeng Q."/>
            <person name="Gargeya S."/>
            <person name="Fitzgerald M."/>
            <person name="Haas B."/>
            <person name="Abouelleil A."/>
            <person name="Allen A.W."/>
            <person name="Alvarado L."/>
            <person name="Arachchi H.M."/>
            <person name="Berlin A.M."/>
            <person name="Chapman S.B."/>
            <person name="Gainer-Dewar J."/>
            <person name="Goldberg J."/>
            <person name="Griggs A."/>
            <person name="Gujja S."/>
            <person name="Hansen M."/>
            <person name="Howarth C."/>
            <person name="Imamovic A."/>
            <person name="Ireland A."/>
            <person name="Larimer J."/>
            <person name="McCowan C."/>
            <person name="Murphy C."/>
            <person name="Pearson M."/>
            <person name="Poon T.W."/>
            <person name="Priest M."/>
            <person name="Roberts A."/>
            <person name="Saif S."/>
            <person name="Shea T."/>
            <person name="Sisk P."/>
            <person name="Sykes S."/>
            <person name="Wortman J."/>
            <person name="Nusbaum C."/>
            <person name="Birren B."/>
        </authorList>
    </citation>
    <scope>NUCLEOTIDE SEQUENCE [LARGE SCALE GENOMIC DNA]</scope>
    <source>
        <strain evidence="5 6">CBS 617.96</strain>
    </source>
</reference>
<dbReference type="RefSeq" id="XP_007727473.1">
    <property type="nucleotide sequence ID" value="XM_007729283.1"/>
</dbReference>
<evidence type="ECO:0000313" key="6">
    <source>
        <dbReference type="Proteomes" id="UP000019484"/>
    </source>
</evidence>
<keyword evidence="3" id="KW-0560">Oxidoreductase</keyword>
<name>W9YD75_9EURO</name>
<organism evidence="5 6">
    <name type="scientific">Capronia coronata CBS 617.96</name>
    <dbReference type="NCBI Taxonomy" id="1182541"/>
    <lineage>
        <taxon>Eukaryota</taxon>
        <taxon>Fungi</taxon>
        <taxon>Dikarya</taxon>
        <taxon>Ascomycota</taxon>
        <taxon>Pezizomycotina</taxon>
        <taxon>Eurotiomycetes</taxon>
        <taxon>Chaetothyriomycetidae</taxon>
        <taxon>Chaetothyriales</taxon>
        <taxon>Herpotrichiellaceae</taxon>
        <taxon>Capronia</taxon>
    </lineage>
</organism>
<comment type="caution">
    <text evidence="5">The sequence shown here is derived from an EMBL/GenBank/DDBJ whole genome shotgun (WGS) entry which is preliminary data.</text>
</comment>
<keyword evidence="6" id="KW-1185">Reference proteome</keyword>
<protein>
    <recommendedName>
        <fullName evidence="7">Short-chain dehydrogenase/reductase 2</fullName>
    </recommendedName>
</protein>
<evidence type="ECO:0000256" key="2">
    <source>
        <dbReference type="ARBA" id="ARBA00022857"/>
    </source>
</evidence>
<evidence type="ECO:0000256" key="3">
    <source>
        <dbReference type="ARBA" id="ARBA00023002"/>
    </source>
</evidence>
<dbReference type="STRING" id="1182541.W9YD75"/>
<dbReference type="PANTHER" id="PTHR24322">
    <property type="entry name" value="PKSB"/>
    <property type="match status" value="1"/>
</dbReference>
<keyword evidence="2" id="KW-0521">NADP</keyword>
<evidence type="ECO:0000313" key="5">
    <source>
        <dbReference type="EMBL" id="EXJ80279.1"/>
    </source>
</evidence>
<dbReference type="PRINTS" id="PR00080">
    <property type="entry name" value="SDRFAMILY"/>
</dbReference>
<dbReference type="PROSITE" id="PS00061">
    <property type="entry name" value="ADH_SHORT"/>
    <property type="match status" value="1"/>
</dbReference>
<dbReference type="eggNOG" id="KOG1201">
    <property type="taxonomic scope" value="Eukaryota"/>
</dbReference>
<dbReference type="GeneID" id="19163272"/>
<dbReference type="Gene3D" id="3.40.50.720">
    <property type="entry name" value="NAD(P)-binding Rossmann-like Domain"/>
    <property type="match status" value="1"/>
</dbReference>
<dbReference type="InterPro" id="IPR036291">
    <property type="entry name" value="NAD(P)-bd_dom_sf"/>
</dbReference>
<dbReference type="Pfam" id="PF00106">
    <property type="entry name" value="adh_short"/>
    <property type="match status" value="1"/>
</dbReference>